<organism evidence="1 2">
    <name type="scientific">Mucilaginibacter terrenus</name>
    <dbReference type="NCBI Taxonomy" id="2482727"/>
    <lineage>
        <taxon>Bacteria</taxon>
        <taxon>Pseudomonadati</taxon>
        <taxon>Bacteroidota</taxon>
        <taxon>Sphingobacteriia</taxon>
        <taxon>Sphingobacteriales</taxon>
        <taxon>Sphingobacteriaceae</taxon>
        <taxon>Mucilaginibacter</taxon>
    </lineage>
</organism>
<gene>
    <name evidence="1" type="ORF">DYU05_04020</name>
</gene>
<proteinExistence type="predicted"/>
<reference evidence="1 2" key="1">
    <citation type="submission" date="2018-08" db="EMBL/GenBank/DDBJ databases">
        <title>Mucilaginibacter terrae sp. nov., isolated from manganese diggings.</title>
        <authorList>
            <person name="Huang Y."/>
            <person name="Zhou Z."/>
        </authorList>
    </citation>
    <scope>NUCLEOTIDE SEQUENCE [LARGE SCALE GENOMIC DNA]</scope>
    <source>
        <strain evidence="1 2">ZH6</strain>
    </source>
</reference>
<dbReference type="Proteomes" id="UP000260823">
    <property type="component" value="Unassembled WGS sequence"/>
</dbReference>
<sequence>MKKNPFIEIVGSNSNVVSINVHFITRFEPAGYKTNIYVQEGNNVVFYPADIHYDDLKGMIDRATD</sequence>
<protein>
    <submittedName>
        <fullName evidence="1">Uncharacterized protein</fullName>
    </submittedName>
</protein>
<dbReference type="EMBL" id="QWDE01000001">
    <property type="protein sequence ID" value="RFZ84782.1"/>
    <property type="molecule type" value="Genomic_DNA"/>
</dbReference>
<dbReference type="RefSeq" id="WP_117381684.1">
    <property type="nucleotide sequence ID" value="NZ_QWDE01000001.1"/>
</dbReference>
<comment type="caution">
    <text evidence="1">The sequence shown here is derived from an EMBL/GenBank/DDBJ whole genome shotgun (WGS) entry which is preliminary data.</text>
</comment>
<evidence type="ECO:0000313" key="2">
    <source>
        <dbReference type="Proteomes" id="UP000260823"/>
    </source>
</evidence>
<name>A0A3E2NUV8_9SPHI</name>
<evidence type="ECO:0000313" key="1">
    <source>
        <dbReference type="EMBL" id="RFZ84782.1"/>
    </source>
</evidence>
<keyword evidence="2" id="KW-1185">Reference proteome</keyword>
<accession>A0A3E2NUV8</accession>
<dbReference type="AlphaFoldDB" id="A0A3E2NUV8"/>